<feature type="region of interest" description="Disordered" evidence="1">
    <location>
        <begin position="1"/>
        <end position="87"/>
    </location>
</feature>
<evidence type="ECO:0000313" key="3">
    <source>
        <dbReference type="Proteomes" id="UP000026962"/>
    </source>
</evidence>
<dbReference type="Proteomes" id="UP000026962">
    <property type="component" value="Chromosome 4"/>
</dbReference>
<dbReference type="Gramene" id="OPUNC04G23150.1">
    <property type="protein sequence ID" value="OPUNC04G23150.1"/>
    <property type="gene ID" value="OPUNC04G23150"/>
</dbReference>
<organism evidence="2">
    <name type="scientific">Oryza punctata</name>
    <name type="common">Red rice</name>
    <dbReference type="NCBI Taxonomy" id="4537"/>
    <lineage>
        <taxon>Eukaryota</taxon>
        <taxon>Viridiplantae</taxon>
        <taxon>Streptophyta</taxon>
        <taxon>Embryophyta</taxon>
        <taxon>Tracheophyta</taxon>
        <taxon>Spermatophyta</taxon>
        <taxon>Magnoliopsida</taxon>
        <taxon>Liliopsida</taxon>
        <taxon>Poales</taxon>
        <taxon>Poaceae</taxon>
        <taxon>BOP clade</taxon>
        <taxon>Oryzoideae</taxon>
        <taxon>Oryzeae</taxon>
        <taxon>Oryzinae</taxon>
        <taxon>Oryza</taxon>
    </lineage>
</organism>
<dbReference type="EnsemblPlants" id="OPUNC04G23120.1">
    <property type="protein sequence ID" value="OPUNC04G23120.1"/>
    <property type="gene ID" value="OPUNC04G23120"/>
</dbReference>
<protein>
    <submittedName>
        <fullName evidence="2">Uncharacterized protein</fullName>
    </submittedName>
</protein>
<feature type="compositionally biased region" description="Low complexity" evidence="1">
    <location>
        <begin position="73"/>
        <end position="87"/>
    </location>
</feature>
<reference evidence="2" key="2">
    <citation type="submission" date="2018-05" db="EMBL/GenBank/DDBJ databases">
        <title>OpunRS2 (Oryza punctata Reference Sequence Version 2).</title>
        <authorList>
            <person name="Zhang J."/>
            <person name="Kudrna D."/>
            <person name="Lee S."/>
            <person name="Talag J."/>
            <person name="Welchert J."/>
            <person name="Wing R.A."/>
        </authorList>
    </citation>
    <scope>NUCLEOTIDE SEQUENCE [LARGE SCALE GENOMIC DNA]</scope>
</reference>
<reference evidence="2" key="1">
    <citation type="submission" date="2015-04" db="UniProtKB">
        <authorList>
            <consortium name="EnsemblPlants"/>
        </authorList>
    </citation>
    <scope>IDENTIFICATION</scope>
</reference>
<accession>A0A0E0KVC2</accession>
<dbReference type="EnsemblPlants" id="OPUNC04G23150.1">
    <property type="protein sequence ID" value="OPUNC04G23150.1"/>
    <property type="gene ID" value="OPUNC04G23150"/>
</dbReference>
<evidence type="ECO:0000313" key="2">
    <source>
        <dbReference type="EnsemblPlants" id="OPUNC04G23120.1"/>
    </source>
</evidence>
<feature type="compositionally biased region" description="Low complexity" evidence="1">
    <location>
        <begin position="17"/>
        <end position="33"/>
    </location>
</feature>
<dbReference type="Gramene" id="OPUNC04G23120.1">
    <property type="protein sequence ID" value="OPUNC04G23120.1"/>
    <property type="gene ID" value="OPUNC04G23120"/>
</dbReference>
<dbReference type="HOGENOM" id="CLU_2487304_0_0_1"/>
<dbReference type="AlphaFoldDB" id="A0A0E0KVC2"/>
<proteinExistence type="predicted"/>
<keyword evidence="3" id="KW-1185">Reference proteome</keyword>
<sequence length="87" mass="9236">MELACEARRPCLQPCHRPSSPFRSRSASPLSSPCPTPNAAATARSGARSPRCHRIRRPSLLVVELSPNPPYRSSSLSPAQQASAGSA</sequence>
<evidence type="ECO:0000256" key="1">
    <source>
        <dbReference type="SAM" id="MobiDB-lite"/>
    </source>
</evidence>
<name>A0A0E0KVC2_ORYPU</name>